<comment type="caution">
    <text evidence="2">The sequence shown here is derived from an EMBL/GenBank/DDBJ whole genome shotgun (WGS) entry which is preliminary data.</text>
</comment>
<organism evidence="2 3">
    <name type="scientific">Cellulomonas alba</name>
    <dbReference type="NCBI Taxonomy" id="3053467"/>
    <lineage>
        <taxon>Bacteria</taxon>
        <taxon>Bacillati</taxon>
        <taxon>Actinomycetota</taxon>
        <taxon>Actinomycetes</taxon>
        <taxon>Micrococcales</taxon>
        <taxon>Cellulomonadaceae</taxon>
        <taxon>Cellulomonas</taxon>
    </lineage>
</organism>
<evidence type="ECO:0000256" key="1">
    <source>
        <dbReference type="SAM" id="MobiDB-lite"/>
    </source>
</evidence>
<dbReference type="RefSeq" id="WP_289453968.1">
    <property type="nucleotide sequence ID" value="NZ_JAUCGQ010000001.1"/>
</dbReference>
<sequence length="84" mass="8778">MGPIGSGTRISWLLPSGGRLVDTHVDHAGWAFVFGVYAGRDADRFGAVADHVLHTWRRLEPDPLDGAGPGLESGAASGTWPSAP</sequence>
<dbReference type="EMBL" id="JAUCGQ010000001">
    <property type="protein sequence ID" value="MDM7854275.1"/>
    <property type="molecule type" value="Genomic_DNA"/>
</dbReference>
<evidence type="ECO:0000313" key="3">
    <source>
        <dbReference type="Proteomes" id="UP001529338"/>
    </source>
</evidence>
<keyword evidence="3" id="KW-1185">Reference proteome</keyword>
<proteinExistence type="predicted"/>
<protein>
    <submittedName>
        <fullName evidence="2">Uncharacterized protein</fullName>
    </submittedName>
</protein>
<name>A0ABT7SDL2_9CELL</name>
<reference evidence="2 3" key="1">
    <citation type="submission" date="2023-06" db="EMBL/GenBank/DDBJ databases">
        <title>Cellulomonas sp. MW4 Whole genome sequence.</title>
        <authorList>
            <person name="Park S."/>
        </authorList>
    </citation>
    <scope>NUCLEOTIDE SEQUENCE [LARGE SCALE GENOMIC DNA]</scope>
    <source>
        <strain evidence="2 3">MW4</strain>
    </source>
</reference>
<evidence type="ECO:0000313" key="2">
    <source>
        <dbReference type="EMBL" id="MDM7854275.1"/>
    </source>
</evidence>
<dbReference type="Proteomes" id="UP001529338">
    <property type="component" value="Unassembled WGS sequence"/>
</dbReference>
<feature type="region of interest" description="Disordered" evidence="1">
    <location>
        <begin position="62"/>
        <end position="84"/>
    </location>
</feature>
<accession>A0ABT7SDL2</accession>
<gene>
    <name evidence="2" type="ORF">QRT04_04960</name>
</gene>